<gene>
    <name evidence="1" type="ORF">ALEPTO_LOCUS9878</name>
</gene>
<name>A0A9N9GZX1_9GLOM</name>
<accession>A0A9N9GZX1</accession>
<evidence type="ECO:0000313" key="1">
    <source>
        <dbReference type="EMBL" id="CAG8646451.1"/>
    </source>
</evidence>
<reference evidence="1" key="1">
    <citation type="submission" date="2021-06" db="EMBL/GenBank/DDBJ databases">
        <authorList>
            <person name="Kallberg Y."/>
            <person name="Tangrot J."/>
            <person name="Rosling A."/>
        </authorList>
    </citation>
    <scope>NUCLEOTIDE SEQUENCE</scope>
    <source>
        <strain evidence="1">FL130A</strain>
    </source>
</reference>
<organism evidence="1 2">
    <name type="scientific">Ambispora leptoticha</name>
    <dbReference type="NCBI Taxonomy" id="144679"/>
    <lineage>
        <taxon>Eukaryota</taxon>
        <taxon>Fungi</taxon>
        <taxon>Fungi incertae sedis</taxon>
        <taxon>Mucoromycota</taxon>
        <taxon>Glomeromycotina</taxon>
        <taxon>Glomeromycetes</taxon>
        <taxon>Archaeosporales</taxon>
        <taxon>Ambisporaceae</taxon>
        <taxon>Ambispora</taxon>
    </lineage>
</organism>
<proteinExistence type="predicted"/>
<dbReference type="Proteomes" id="UP000789508">
    <property type="component" value="Unassembled WGS sequence"/>
</dbReference>
<evidence type="ECO:0000313" key="2">
    <source>
        <dbReference type="Proteomes" id="UP000789508"/>
    </source>
</evidence>
<comment type="caution">
    <text evidence="1">The sequence shown here is derived from an EMBL/GenBank/DDBJ whole genome shotgun (WGS) entry which is preliminary data.</text>
</comment>
<dbReference type="EMBL" id="CAJVPS010008931">
    <property type="protein sequence ID" value="CAG8646451.1"/>
    <property type="molecule type" value="Genomic_DNA"/>
</dbReference>
<keyword evidence="2" id="KW-1185">Reference proteome</keyword>
<feature type="non-terminal residue" evidence="1">
    <location>
        <position position="1"/>
    </location>
</feature>
<protein>
    <submittedName>
        <fullName evidence="1">1580_t:CDS:1</fullName>
    </submittedName>
</protein>
<sequence>EKLLGDTDELLTETDTLNLAIQQNLLKQEVYTITQEVTPKIGPLTPSQGAQFR</sequence>
<dbReference type="AlphaFoldDB" id="A0A9N9GZX1"/>